<dbReference type="AlphaFoldDB" id="A0AAW9K0U0"/>
<protein>
    <recommendedName>
        <fullName evidence="2">Acb2/Tad1 hairpin domain-containing protein</fullName>
    </recommendedName>
</protein>
<dbReference type="Proteomes" id="UP001290462">
    <property type="component" value="Unassembled WGS sequence"/>
</dbReference>
<evidence type="ECO:0000259" key="2">
    <source>
        <dbReference type="Pfam" id="PF24729"/>
    </source>
</evidence>
<comment type="caution">
    <text evidence="3">The sequence shown here is derived from an EMBL/GenBank/DDBJ whole genome shotgun (WGS) entry which is preliminary data.</text>
</comment>
<dbReference type="EMBL" id="JAVBVO010000003">
    <property type="protein sequence ID" value="MDZ5759356.1"/>
    <property type="molecule type" value="Genomic_DNA"/>
</dbReference>
<dbReference type="RefSeq" id="WP_322809197.1">
    <property type="nucleotide sequence ID" value="NZ_JAVBVO010000003.1"/>
</dbReference>
<dbReference type="InterPro" id="IPR056098">
    <property type="entry name" value="Acb2/Tad1_hairpin"/>
</dbReference>
<name>A0AAW9K0U0_CARML</name>
<dbReference type="Pfam" id="PF24729">
    <property type="entry name" value="Acb2_Tad1_hairpin"/>
    <property type="match status" value="1"/>
</dbReference>
<proteinExistence type="predicted"/>
<sequence>MEHIKVKWQDGPIKEVGENGVQVVDVIKEAKERLEGLNKDFPCRENAMTITKLDEAIMWQDKRTADREARGVEGLNKA</sequence>
<evidence type="ECO:0000313" key="4">
    <source>
        <dbReference type="Proteomes" id="UP001290462"/>
    </source>
</evidence>
<keyword evidence="1" id="KW-0547">Nucleotide-binding</keyword>
<evidence type="ECO:0000313" key="3">
    <source>
        <dbReference type="EMBL" id="MDZ5759356.1"/>
    </source>
</evidence>
<evidence type="ECO:0000256" key="1">
    <source>
        <dbReference type="ARBA" id="ARBA00022741"/>
    </source>
</evidence>
<feature type="domain" description="Acb2/Tad1 hairpin" evidence="2">
    <location>
        <begin position="3"/>
        <end position="65"/>
    </location>
</feature>
<gene>
    <name evidence="3" type="ORF">RAK27_11845</name>
</gene>
<reference evidence="3" key="1">
    <citation type="submission" date="2023-08" db="EMBL/GenBank/DDBJ databases">
        <title>Genomic characterization of piscicolin 126 produced by Carnobacterium maltaromaticum CM22 strain isolated from salmon (Salmo salar).</title>
        <authorList>
            <person name="Gonzalez-Gragera E."/>
            <person name="Garcia-Lopez J.D."/>
            <person name="Teso-Perez C."/>
            <person name="Gimenez-Hernandez I."/>
            <person name="Peralta-Sanchez J.M."/>
            <person name="Valdivia E."/>
            <person name="Montalban-Lopez M."/>
            <person name="Martin-Platero A.M."/>
            <person name="Banos A."/>
            <person name="Martinez-Bueno M."/>
        </authorList>
    </citation>
    <scope>NUCLEOTIDE SEQUENCE</scope>
    <source>
        <strain evidence="3">CM22</strain>
    </source>
</reference>
<accession>A0AAW9K0U0</accession>
<organism evidence="3 4">
    <name type="scientific">Carnobacterium maltaromaticum</name>
    <name type="common">Carnobacterium piscicola</name>
    <dbReference type="NCBI Taxonomy" id="2751"/>
    <lineage>
        <taxon>Bacteria</taxon>
        <taxon>Bacillati</taxon>
        <taxon>Bacillota</taxon>
        <taxon>Bacilli</taxon>
        <taxon>Lactobacillales</taxon>
        <taxon>Carnobacteriaceae</taxon>
        <taxon>Carnobacterium</taxon>
    </lineage>
</organism>